<dbReference type="EMBL" id="MFLA01000016">
    <property type="protein sequence ID" value="OGG59764.1"/>
    <property type="molecule type" value="Genomic_DNA"/>
</dbReference>
<organism evidence="3 4">
    <name type="scientific">Candidatus Kaiserbacteria bacterium RIFCSPHIGHO2_01_FULL_56_24</name>
    <dbReference type="NCBI Taxonomy" id="1798487"/>
    <lineage>
        <taxon>Bacteria</taxon>
        <taxon>Candidatus Kaiseribacteriota</taxon>
    </lineage>
</organism>
<dbReference type="SUPFAM" id="SSF48239">
    <property type="entry name" value="Terpenoid cyclases/Protein prenyltransferases"/>
    <property type="match status" value="1"/>
</dbReference>
<sequence>MIAQRALASLLTIASIFVVPVTPLLAEDAPEPEAPVPAVRTVSLTIRDGVGILWNGNASVPDSDSATTSIIATDGTVAEARAASALAAVIAADAVAPEFSISNLQYFSSFGSFYLKCITATIEKCDNWQYAVGDAYPSVGMDQFTLHDGDNLFIYFGSPRRTTLSTSTILAGESVTATAESYAPASDSYAPAAGVTLGVTQANPDDPYTPFVIATSTADAAGQAIFTLSATGTYAVGIADDYFYPSATLTVIDAAAKEPESPESPSAEAPRRSGGGGGSSAPAHAEVDIPATISFLSLNQNPDGSFATPLLTDWAAIAFAATPEYESGEMKLHRYLTETSGGLSSLTDYERHAIALLALGVNPYTDTGVDYIAKILAHFDGTQFGDPALVNDDIFAIIPLTKAGYGVHDDVIAATTAFILSKQKSDGSWDSVDLTAAAIQALSPIRSLPGVENSITNALSFLRTKQQTDGGFGNSFSTSWALQAISTQSNDATAWQPAGKNPEDYLASLQSSDGGIESPSTDARTRTWASAYAIPAALRKPWHMILREFPRPAQPAPAHGSETPLAIAYEATSIATTSVTVVIEEPQRKKETPTVIARAVVSQEDADAFAVSEPTPANEEPPVSAATAPSMRQVAAAAAVETPGFFNRITRWIGTFFTLLRSLFL</sequence>
<protein>
    <recommendedName>
        <fullName evidence="5">DUF4430 domain-containing protein</fullName>
    </recommendedName>
</protein>
<dbReference type="AlphaFoldDB" id="A0A1F6DEB5"/>
<comment type="caution">
    <text evidence="3">The sequence shown here is derived from an EMBL/GenBank/DDBJ whole genome shotgun (WGS) entry which is preliminary data.</text>
</comment>
<evidence type="ECO:0000313" key="3">
    <source>
        <dbReference type="EMBL" id="OGG59764.1"/>
    </source>
</evidence>
<proteinExistence type="predicted"/>
<evidence type="ECO:0008006" key="5">
    <source>
        <dbReference type="Google" id="ProtNLM"/>
    </source>
</evidence>
<evidence type="ECO:0000313" key="4">
    <source>
        <dbReference type="Proteomes" id="UP000176377"/>
    </source>
</evidence>
<keyword evidence="2" id="KW-0732">Signal</keyword>
<gene>
    <name evidence="3" type="ORF">A2765_04210</name>
</gene>
<accession>A0A1F6DEB5</accession>
<dbReference type="Proteomes" id="UP000176377">
    <property type="component" value="Unassembled WGS sequence"/>
</dbReference>
<feature type="signal peptide" evidence="2">
    <location>
        <begin position="1"/>
        <end position="26"/>
    </location>
</feature>
<name>A0A1F6DEB5_9BACT</name>
<dbReference type="CDD" id="cd00688">
    <property type="entry name" value="ISOPREN_C2_like"/>
    <property type="match status" value="1"/>
</dbReference>
<feature type="chain" id="PRO_5009523801" description="DUF4430 domain-containing protein" evidence="2">
    <location>
        <begin position="27"/>
        <end position="665"/>
    </location>
</feature>
<evidence type="ECO:0000256" key="1">
    <source>
        <dbReference type="SAM" id="MobiDB-lite"/>
    </source>
</evidence>
<dbReference type="Gene3D" id="1.50.10.20">
    <property type="match status" value="2"/>
</dbReference>
<reference evidence="3 4" key="1">
    <citation type="journal article" date="2016" name="Nat. Commun.">
        <title>Thousands of microbial genomes shed light on interconnected biogeochemical processes in an aquifer system.</title>
        <authorList>
            <person name="Anantharaman K."/>
            <person name="Brown C.T."/>
            <person name="Hug L.A."/>
            <person name="Sharon I."/>
            <person name="Castelle C.J."/>
            <person name="Probst A.J."/>
            <person name="Thomas B.C."/>
            <person name="Singh A."/>
            <person name="Wilkins M.J."/>
            <person name="Karaoz U."/>
            <person name="Brodie E.L."/>
            <person name="Williams K.H."/>
            <person name="Hubbard S.S."/>
            <person name="Banfield J.F."/>
        </authorList>
    </citation>
    <scope>NUCLEOTIDE SEQUENCE [LARGE SCALE GENOMIC DNA]</scope>
</reference>
<dbReference type="InterPro" id="IPR008930">
    <property type="entry name" value="Terpenoid_cyclase/PrenylTrfase"/>
</dbReference>
<evidence type="ECO:0000256" key="2">
    <source>
        <dbReference type="SAM" id="SignalP"/>
    </source>
</evidence>
<feature type="region of interest" description="Disordered" evidence="1">
    <location>
        <begin position="256"/>
        <end position="283"/>
    </location>
</feature>